<dbReference type="FunFam" id="3.10.20.230:FF:000004">
    <property type="entry name" value="Doublecortin domain containing 2"/>
    <property type="match status" value="1"/>
</dbReference>
<dbReference type="GO" id="GO:0060271">
    <property type="term" value="P:cilium assembly"/>
    <property type="evidence" value="ECO:0007669"/>
    <property type="project" value="TreeGrafter"/>
</dbReference>
<dbReference type="PANTHER" id="PTHR23004:SF5">
    <property type="entry name" value="DOUBLECORTIN DOMAIN-CONTAINING PROTEIN 2"/>
    <property type="match status" value="1"/>
</dbReference>
<dbReference type="GO" id="GO:0048813">
    <property type="term" value="P:dendrite morphogenesis"/>
    <property type="evidence" value="ECO:0007669"/>
    <property type="project" value="TreeGrafter"/>
</dbReference>
<protein>
    <submittedName>
        <fullName evidence="4">Doublecortin domain-containing protein 2</fullName>
    </submittedName>
</protein>
<feature type="region of interest" description="Disordered" evidence="2">
    <location>
        <begin position="288"/>
        <end position="539"/>
    </location>
</feature>
<feature type="compositionally biased region" description="Basic and acidic residues" evidence="2">
    <location>
        <begin position="325"/>
        <end position="338"/>
    </location>
</feature>
<dbReference type="PROSITE" id="PS50309">
    <property type="entry name" value="DC"/>
    <property type="match status" value="2"/>
</dbReference>
<feature type="compositionally biased region" description="Polar residues" evidence="2">
    <location>
        <begin position="192"/>
        <end position="201"/>
    </location>
</feature>
<feature type="compositionally biased region" description="Basic and acidic residues" evidence="2">
    <location>
        <begin position="398"/>
        <end position="441"/>
    </location>
</feature>
<evidence type="ECO:0000259" key="3">
    <source>
        <dbReference type="PROSITE" id="PS50309"/>
    </source>
</evidence>
<evidence type="ECO:0000256" key="2">
    <source>
        <dbReference type="SAM" id="MobiDB-lite"/>
    </source>
</evidence>
<proteinExistence type="predicted"/>
<feature type="compositionally biased region" description="Polar residues" evidence="2">
    <location>
        <begin position="218"/>
        <end position="227"/>
    </location>
</feature>
<evidence type="ECO:0000313" key="5">
    <source>
        <dbReference type="Proteomes" id="UP000314294"/>
    </source>
</evidence>
<dbReference type="GO" id="GO:0005874">
    <property type="term" value="C:microtubule"/>
    <property type="evidence" value="ECO:0007669"/>
    <property type="project" value="TreeGrafter"/>
</dbReference>
<feature type="compositionally biased region" description="Acidic residues" evidence="2">
    <location>
        <begin position="443"/>
        <end position="460"/>
    </location>
</feature>
<dbReference type="Proteomes" id="UP000314294">
    <property type="component" value="Unassembled WGS sequence"/>
</dbReference>
<feature type="compositionally biased region" description="Basic and acidic residues" evidence="2">
    <location>
        <begin position="370"/>
        <end position="389"/>
    </location>
</feature>
<feature type="domain" description="Doublecortin" evidence="3">
    <location>
        <begin position="93"/>
        <end position="176"/>
    </location>
</feature>
<organism evidence="4 5">
    <name type="scientific">Liparis tanakae</name>
    <name type="common">Tanaka's snailfish</name>
    <dbReference type="NCBI Taxonomy" id="230148"/>
    <lineage>
        <taxon>Eukaryota</taxon>
        <taxon>Metazoa</taxon>
        <taxon>Chordata</taxon>
        <taxon>Craniata</taxon>
        <taxon>Vertebrata</taxon>
        <taxon>Euteleostomi</taxon>
        <taxon>Actinopterygii</taxon>
        <taxon>Neopterygii</taxon>
        <taxon>Teleostei</taxon>
        <taxon>Neoteleostei</taxon>
        <taxon>Acanthomorphata</taxon>
        <taxon>Eupercaria</taxon>
        <taxon>Perciformes</taxon>
        <taxon>Cottioidei</taxon>
        <taxon>Cottales</taxon>
        <taxon>Liparidae</taxon>
        <taxon>Liparis</taxon>
    </lineage>
</organism>
<dbReference type="GO" id="GO:0005930">
    <property type="term" value="C:axoneme"/>
    <property type="evidence" value="ECO:0007669"/>
    <property type="project" value="TreeGrafter"/>
</dbReference>
<dbReference type="GO" id="GO:0060091">
    <property type="term" value="C:kinocilium"/>
    <property type="evidence" value="ECO:0007669"/>
    <property type="project" value="TreeGrafter"/>
</dbReference>
<feature type="compositionally biased region" description="Basic and acidic residues" evidence="2">
    <location>
        <begin position="461"/>
        <end position="476"/>
    </location>
</feature>
<dbReference type="InterPro" id="IPR036572">
    <property type="entry name" value="Doublecortin_dom_sf"/>
</dbReference>
<feature type="compositionally biased region" description="Basic and acidic residues" evidence="2">
    <location>
        <begin position="484"/>
        <end position="493"/>
    </location>
</feature>
<dbReference type="AlphaFoldDB" id="A0A4Z2IPZ5"/>
<dbReference type="Gene3D" id="3.10.20.230">
    <property type="entry name" value="Doublecortin domain"/>
    <property type="match status" value="2"/>
</dbReference>
<comment type="caution">
    <text evidence="4">The sequence shown here is derived from an EMBL/GenBank/DDBJ whole genome shotgun (WGS) entry which is preliminary data.</text>
</comment>
<feature type="region of interest" description="Disordered" evidence="2">
    <location>
        <begin position="186"/>
        <end position="227"/>
    </location>
</feature>
<dbReference type="GO" id="GO:0001764">
    <property type="term" value="P:neuron migration"/>
    <property type="evidence" value="ECO:0007669"/>
    <property type="project" value="TreeGrafter"/>
</dbReference>
<dbReference type="Pfam" id="PF03607">
    <property type="entry name" value="DCX"/>
    <property type="match status" value="2"/>
</dbReference>
<sequence>MSSEKPNFLSQPVVKNVFMYRNGDPYYDARRIVINQKRVANFETLLREVTGGIQAPFGAVRNIYTPRGGHKVDCLESLQSGEQYVAAGRERFKRLDAVANGDVLNPAMRLLIHQRMLGQFERILEMVTERMGMKVLGGVRSLYTYEGHQVTDGDQMESGQLYVAVGRERFKKLPYSDLLFTKPRGTRRVNGFSKQNGNSKSMVRCSDSGDGEPKASPPSHNGSKDQLSSIVREISQARLMSLRKKRSGQSMTLGVSDNGVLTAEAQRSVENCVCGSGELAFCIKRGISNNPADDATKASVDNVGTAGDKEEAVAENTTEEGPFTNKEEMKGNQEKSGKGGEGNGKSAKQNDDKGGETAAPEQNEEEEVEKDVQEVVTDESKGEVKREEQGSSSSNSDKAQDREEKEDAGHTSPEGKIDERDKNKDEKKQDKDSENGERSSEDQVNDEDMGEEQQEAENSCDPEKTHSDNETKESDNGRNSSRGSNREEDESKTKGGATKEAGGEKREVNGEVSGEDDEVERGMQPDTVEDSSKDATANGENEVSDFALTGCMFWTLESVTGTFPSPGVGAFMMGVPVTKAVVFSEIFMSPNNDPVTFNLDGSCDDPLGHWLVSLEVGVSKGNQKSGNTCGVSTLLITLGHAHLQGHEPVAESVVTDSRRVQFFFGVALGEGGQQETHGHGGASHTEQHGPVPVNKKEIVFAKCFDPGWGGITHQNNNEACKQNQGSERETDLVSVYKLSIFERREEVSMATKLIQHLSPGFILGIEDCVLREWECKSTLITGAFVGFKERGAKPQGEWYDKLSYDPDGTTVLCMELSQRVILTPD</sequence>
<evidence type="ECO:0000256" key="1">
    <source>
        <dbReference type="ARBA" id="ARBA00022737"/>
    </source>
</evidence>
<keyword evidence="1" id="KW-0677">Repeat</keyword>
<evidence type="ECO:0000313" key="4">
    <source>
        <dbReference type="EMBL" id="TNN79936.1"/>
    </source>
</evidence>
<dbReference type="GO" id="GO:1902017">
    <property type="term" value="P:regulation of cilium assembly"/>
    <property type="evidence" value="ECO:0007669"/>
    <property type="project" value="TreeGrafter"/>
</dbReference>
<dbReference type="SMART" id="SM00537">
    <property type="entry name" value="DCX"/>
    <property type="match status" value="2"/>
</dbReference>
<name>A0A4Z2IPZ5_9TELE</name>
<reference evidence="4 5" key="1">
    <citation type="submission" date="2019-03" db="EMBL/GenBank/DDBJ databases">
        <title>First draft genome of Liparis tanakae, snailfish: a comprehensive survey of snailfish specific genes.</title>
        <authorList>
            <person name="Kim W."/>
            <person name="Song I."/>
            <person name="Jeong J.-H."/>
            <person name="Kim D."/>
            <person name="Kim S."/>
            <person name="Ryu S."/>
            <person name="Song J.Y."/>
            <person name="Lee S.K."/>
        </authorList>
    </citation>
    <scope>NUCLEOTIDE SEQUENCE [LARGE SCALE GENOMIC DNA]</scope>
    <source>
        <tissue evidence="4">Muscle</tissue>
    </source>
</reference>
<dbReference type="GO" id="GO:0035556">
    <property type="term" value="P:intracellular signal transduction"/>
    <property type="evidence" value="ECO:0007669"/>
    <property type="project" value="InterPro"/>
</dbReference>
<dbReference type="GO" id="GO:0005815">
    <property type="term" value="C:microtubule organizing center"/>
    <property type="evidence" value="ECO:0007669"/>
    <property type="project" value="TreeGrafter"/>
</dbReference>
<dbReference type="InterPro" id="IPR003533">
    <property type="entry name" value="Doublecortin_dom"/>
</dbReference>
<accession>A0A4Z2IPZ5</accession>
<dbReference type="OrthoDB" id="1738954at2759"/>
<dbReference type="PANTHER" id="PTHR23004">
    <property type="entry name" value="DOUBLECORTIN DOMAIN CONTAINING 2"/>
    <property type="match status" value="1"/>
</dbReference>
<dbReference type="SUPFAM" id="SSF89837">
    <property type="entry name" value="Doublecortin (DC)"/>
    <property type="match status" value="2"/>
</dbReference>
<gene>
    <name evidence="4" type="primary">DCDC2</name>
    <name evidence="4" type="ORF">EYF80_009751</name>
</gene>
<feature type="domain" description="Doublecortin" evidence="3">
    <location>
        <begin position="15"/>
        <end position="98"/>
    </location>
</feature>
<dbReference type="EMBL" id="SRLO01000059">
    <property type="protein sequence ID" value="TNN79936.1"/>
    <property type="molecule type" value="Genomic_DNA"/>
</dbReference>
<keyword evidence="5" id="KW-1185">Reference proteome</keyword>